<protein>
    <submittedName>
        <fullName evidence="1">Uncharacterized protein</fullName>
    </submittedName>
</protein>
<dbReference type="EMBL" id="GGEC01072870">
    <property type="protein sequence ID" value="MBX53354.1"/>
    <property type="molecule type" value="Transcribed_RNA"/>
</dbReference>
<dbReference type="AlphaFoldDB" id="A0A2P2PF40"/>
<reference evidence="1" key="1">
    <citation type="submission" date="2018-02" db="EMBL/GenBank/DDBJ databases">
        <title>Rhizophora mucronata_Transcriptome.</title>
        <authorList>
            <person name="Meera S.P."/>
            <person name="Sreeshan A."/>
            <person name="Augustine A."/>
        </authorList>
    </citation>
    <scope>NUCLEOTIDE SEQUENCE</scope>
    <source>
        <tissue evidence="1">Leaf</tissue>
    </source>
</reference>
<organism evidence="1">
    <name type="scientific">Rhizophora mucronata</name>
    <name type="common">Asiatic mangrove</name>
    <dbReference type="NCBI Taxonomy" id="61149"/>
    <lineage>
        <taxon>Eukaryota</taxon>
        <taxon>Viridiplantae</taxon>
        <taxon>Streptophyta</taxon>
        <taxon>Embryophyta</taxon>
        <taxon>Tracheophyta</taxon>
        <taxon>Spermatophyta</taxon>
        <taxon>Magnoliopsida</taxon>
        <taxon>eudicotyledons</taxon>
        <taxon>Gunneridae</taxon>
        <taxon>Pentapetalae</taxon>
        <taxon>rosids</taxon>
        <taxon>fabids</taxon>
        <taxon>Malpighiales</taxon>
        <taxon>Rhizophoraceae</taxon>
        <taxon>Rhizophora</taxon>
    </lineage>
</organism>
<name>A0A2P2PF40_RHIMU</name>
<sequence length="33" mass="4065">MFSRGVKFVKCQISWISYQCYLMNHYHDITVYC</sequence>
<accession>A0A2P2PF40</accession>
<proteinExistence type="predicted"/>
<evidence type="ECO:0000313" key="1">
    <source>
        <dbReference type="EMBL" id="MBX53354.1"/>
    </source>
</evidence>